<dbReference type="PIRSF" id="PIRSF006221">
    <property type="entry name" value="Ketosamine-3-kinase"/>
    <property type="match status" value="1"/>
</dbReference>
<name>A0ABT8L3Z9_9BACT</name>
<protein>
    <submittedName>
        <fullName evidence="3">Fructosamine kinase family protein</fullName>
    </submittedName>
</protein>
<keyword evidence="4" id="KW-1185">Reference proteome</keyword>
<evidence type="ECO:0000313" key="3">
    <source>
        <dbReference type="EMBL" id="MDN5212487.1"/>
    </source>
</evidence>
<dbReference type="RefSeq" id="WP_346757804.1">
    <property type="nucleotide sequence ID" value="NZ_JAUJEB010000001.1"/>
</dbReference>
<dbReference type="SUPFAM" id="SSF56112">
    <property type="entry name" value="Protein kinase-like (PK-like)"/>
    <property type="match status" value="1"/>
</dbReference>
<dbReference type="Pfam" id="PF03881">
    <property type="entry name" value="Fructosamin_kin"/>
    <property type="match status" value="1"/>
</dbReference>
<accession>A0ABT8L3Z9</accession>
<proteinExistence type="inferred from homology"/>
<reference evidence="3" key="1">
    <citation type="submission" date="2023-06" db="EMBL/GenBank/DDBJ databases">
        <title>Genomic of Agaribacillus aureum.</title>
        <authorList>
            <person name="Wang G."/>
        </authorList>
    </citation>
    <scope>NUCLEOTIDE SEQUENCE</scope>
    <source>
        <strain evidence="3">BMA12</strain>
    </source>
</reference>
<gene>
    <name evidence="3" type="ORF">QQ020_10540</name>
</gene>
<evidence type="ECO:0000256" key="2">
    <source>
        <dbReference type="PIRNR" id="PIRNR006221"/>
    </source>
</evidence>
<dbReference type="InterPro" id="IPR011009">
    <property type="entry name" value="Kinase-like_dom_sf"/>
</dbReference>
<organism evidence="3 4">
    <name type="scientific">Agaribacillus aureus</name>
    <dbReference type="NCBI Taxonomy" id="3051825"/>
    <lineage>
        <taxon>Bacteria</taxon>
        <taxon>Pseudomonadati</taxon>
        <taxon>Bacteroidota</taxon>
        <taxon>Cytophagia</taxon>
        <taxon>Cytophagales</taxon>
        <taxon>Splendidivirgaceae</taxon>
        <taxon>Agaribacillus</taxon>
    </lineage>
</organism>
<dbReference type="Gene3D" id="3.30.200.20">
    <property type="entry name" value="Phosphorylase Kinase, domain 1"/>
    <property type="match status" value="1"/>
</dbReference>
<evidence type="ECO:0000256" key="1">
    <source>
        <dbReference type="ARBA" id="ARBA00009460"/>
    </source>
</evidence>
<dbReference type="GO" id="GO:0016301">
    <property type="term" value="F:kinase activity"/>
    <property type="evidence" value="ECO:0007669"/>
    <property type="project" value="UniProtKB-KW"/>
</dbReference>
<dbReference type="PANTHER" id="PTHR12149">
    <property type="entry name" value="FRUCTOSAMINE 3 KINASE-RELATED PROTEIN"/>
    <property type="match status" value="1"/>
</dbReference>
<comment type="similarity">
    <text evidence="1 2">Belongs to the fructosamine kinase family.</text>
</comment>
<keyword evidence="2 3" id="KW-0418">Kinase</keyword>
<evidence type="ECO:0000313" key="4">
    <source>
        <dbReference type="Proteomes" id="UP001172083"/>
    </source>
</evidence>
<comment type="caution">
    <text evidence="3">The sequence shown here is derived from an EMBL/GenBank/DDBJ whole genome shotgun (WGS) entry which is preliminary data.</text>
</comment>
<keyword evidence="2" id="KW-0808">Transferase</keyword>
<dbReference type="EMBL" id="JAUJEB010000001">
    <property type="protein sequence ID" value="MDN5212487.1"/>
    <property type="molecule type" value="Genomic_DNA"/>
</dbReference>
<dbReference type="Gene3D" id="3.90.1200.10">
    <property type="match status" value="1"/>
</dbReference>
<sequence>MHNQYQNFSKVLEQVLGSAVKVEAIRPLSGGCINNALLVKTNQGPFFVKCNRREKHDMFLAEYKGLSLLRKHSQFVIPAVLGCEVDADNSYLILEFIEHTPQVGNYWEIMGRQLAEQHHNHADLFGLSHHNYIGSLFQDNSKKEHWNDFFIENRLEAQLQLAISNKLVDKKFVTEFRKIYSRCKDLFPAVKPSLLHGDLWSGNIITGLDGMPCLIDPAVYYGHPEMEIAFTRLFGGFDAAFYASYQENYPMEAGFDQRMDLYNLYPLLVHLNLFGASYLSGIKRIVSRFL</sequence>
<dbReference type="InterPro" id="IPR016477">
    <property type="entry name" value="Fructo-/Ketosamine-3-kinase"/>
</dbReference>
<dbReference type="Proteomes" id="UP001172083">
    <property type="component" value="Unassembled WGS sequence"/>
</dbReference>
<dbReference type="PANTHER" id="PTHR12149:SF8">
    <property type="entry name" value="PROTEIN-RIBULOSAMINE 3-KINASE"/>
    <property type="match status" value="1"/>
</dbReference>